<feature type="disulfide bond" description="Redox-active" evidence="9">
    <location>
        <begin position="38"/>
        <end position="41"/>
    </location>
</feature>
<feature type="site" description="Deprotonates C-terminal active site Cys" evidence="8">
    <location>
        <position position="32"/>
    </location>
</feature>
<dbReference type="Gene3D" id="3.40.30.10">
    <property type="entry name" value="Glutaredoxin"/>
    <property type="match status" value="1"/>
</dbReference>
<dbReference type="PROSITE" id="PS51352">
    <property type="entry name" value="THIOREDOXIN_2"/>
    <property type="match status" value="1"/>
</dbReference>
<feature type="active site" description="Nucleophile" evidence="8">
    <location>
        <position position="41"/>
    </location>
</feature>
<evidence type="ECO:0000259" key="10">
    <source>
        <dbReference type="PROSITE" id="PS51352"/>
    </source>
</evidence>
<evidence type="ECO:0000256" key="5">
    <source>
        <dbReference type="ARBA" id="ARBA00023284"/>
    </source>
</evidence>
<dbReference type="PANTHER" id="PTHR45663">
    <property type="entry name" value="GEO12009P1"/>
    <property type="match status" value="1"/>
</dbReference>
<dbReference type="PRINTS" id="PR00421">
    <property type="entry name" value="THIOREDOXIN"/>
</dbReference>
<keyword evidence="2" id="KW-0813">Transport</keyword>
<dbReference type="InterPro" id="IPR013766">
    <property type="entry name" value="Thioredoxin_domain"/>
</dbReference>
<dbReference type="GO" id="GO:0015035">
    <property type="term" value="F:protein-disulfide reductase activity"/>
    <property type="evidence" value="ECO:0007669"/>
    <property type="project" value="UniProtKB-UniRule"/>
</dbReference>
<comment type="similarity">
    <text evidence="1 7">Belongs to the thioredoxin family.</text>
</comment>
<evidence type="ECO:0000313" key="11">
    <source>
        <dbReference type="EMBL" id="GIJ44488.1"/>
    </source>
</evidence>
<evidence type="ECO:0000256" key="2">
    <source>
        <dbReference type="ARBA" id="ARBA00022448"/>
    </source>
</evidence>
<dbReference type="Proteomes" id="UP000619260">
    <property type="component" value="Unassembled WGS sequence"/>
</dbReference>
<feature type="site" description="Contributes to redox potential value" evidence="8">
    <location>
        <position position="40"/>
    </location>
</feature>
<dbReference type="AlphaFoldDB" id="A0A8J4DPC3"/>
<dbReference type="PIRSF" id="PIRSF000077">
    <property type="entry name" value="Thioredoxin"/>
    <property type="match status" value="1"/>
</dbReference>
<dbReference type="Pfam" id="PF00085">
    <property type="entry name" value="Thioredoxin"/>
    <property type="match status" value="1"/>
</dbReference>
<evidence type="ECO:0000256" key="3">
    <source>
        <dbReference type="ARBA" id="ARBA00022982"/>
    </source>
</evidence>
<dbReference type="PANTHER" id="PTHR45663:SF11">
    <property type="entry name" value="GEO12009P1"/>
    <property type="match status" value="1"/>
</dbReference>
<dbReference type="NCBIfam" id="TIGR01068">
    <property type="entry name" value="thioredoxin"/>
    <property type="match status" value="1"/>
</dbReference>
<proteinExistence type="inferred from homology"/>
<dbReference type="RefSeq" id="WP_203898064.1">
    <property type="nucleotide sequence ID" value="NZ_BOPF01000004.1"/>
</dbReference>
<evidence type="ECO:0000256" key="6">
    <source>
        <dbReference type="NCBIfam" id="TIGR01068"/>
    </source>
</evidence>
<dbReference type="GO" id="GO:0005829">
    <property type="term" value="C:cytosol"/>
    <property type="evidence" value="ECO:0007669"/>
    <property type="project" value="TreeGrafter"/>
</dbReference>
<comment type="caution">
    <text evidence="11">The sequence shown here is derived from an EMBL/GenBank/DDBJ whole genome shotgun (WGS) entry which is preliminary data.</text>
</comment>
<evidence type="ECO:0000256" key="7">
    <source>
        <dbReference type="PIRNR" id="PIRNR000077"/>
    </source>
</evidence>
<dbReference type="InterPro" id="IPR036249">
    <property type="entry name" value="Thioredoxin-like_sf"/>
</dbReference>
<evidence type="ECO:0000313" key="12">
    <source>
        <dbReference type="Proteomes" id="UP000619260"/>
    </source>
</evidence>
<dbReference type="CDD" id="cd02947">
    <property type="entry name" value="TRX_family"/>
    <property type="match status" value="1"/>
</dbReference>
<dbReference type="SUPFAM" id="SSF52833">
    <property type="entry name" value="Thioredoxin-like"/>
    <property type="match status" value="1"/>
</dbReference>
<keyword evidence="12" id="KW-1185">Reference proteome</keyword>
<sequence length="113" mass="12386">MSQETAAGAVEKVTDDTFDDVVLTAKVPVVVDFWAEWCQPCLKISPVLAALAAEHPDTLKVVKLNADENPKTTLKYQVMSMPTLLVFQDGEVVRSLIGARPKSAILRELSEFV</sequence>
<evidence type="ECO:0000256" key="1">
    <source>
        <dbReference type="ARBA" id="ARBA00008987"/>
    </source>
</evidence>
<reference evidence="11" key="1">
    <citation type="submission" date="2021-01" db="EMBL/GenBank/DDBJ databases">
        <title>Whole genome shotgun sequence of Virgisporangium aliadipatigenens NBRC 105644.</title>
        <authorList>
            <person name="Komaki H."/>
            <person name="Tamura T."/>
        </authorList>
    </citation>
    <scope>NUCLEOTIDE SEQUENCE</scope>
    <source>
        <strain evidence="11">NBRC 105644</strain>
    </source>
</reference>
<feature type="domain" description="Thioredoxin" evidence="10">
    <location>
        <begin position="1"/>
        <end position="113"/>
    </location>
</feature>
<dbReference type="InterPro" id="IPR005746">
    <property type="entry name" value="Thioredoxin"/>
</dbReference>
<dbReference type="GO" id="GO:0045454">
    <property type="term" value="P:cell redox homeostasis"/>
    <property type="evidence" value="ECO:0007669"/>
    <property type="project" value="TreeGrafter"/>
</dbReference>
<organism evidence="11 12">
    <name type="scientific">Virgisporangium aliadipatigenens</name>
    <dbReference type="NCBI Taxonomy" id="741659"/>
    <lineage>
        <taxon>Bacteria</taxon>
        <taxon>Bacillati</taxon>
        <taxon>Actinomycetota</taxon>
        <taxon>Actinomycetes</taxon>
        <taxon>Micromonosporales</taxon>
        <taxon>Micromonosporaceae</taxon>
        <taxon>Virgisporangium</taxon>
    </lineage>
</organism>
<feature type="site" description="Contributes to redox potential value" evidence="8">
    <location>
        <position position="39"/>
    </location>
</feature>
<feature type="active site" description="Nucleophile" evidence="8">
    <location>
        <position position="38"/>
    </location>
</feature>
<gene>
    <name evidence="11" type="primary">trxA_1</name>
    <name evidence="11" type="ORF">Val02_13740</name>
</gene>
<protein>
    <recommendedName>
        <fullName evidence="6 7">Thioredoxin</fullName>
    </recommendedName>
</protein>
<keyword evidence="5 9" id="KW-0676">Redox-active center</keyword>
<dbReference type="EMBL" id="BOPF01000004">
    <property type="protein sequence ID" value="GIJ44488.1"/>
    <property type="molecule type" value="Genomic_DNA"/>
</dbReference>
<dbReference type="FunFam" id="3.40.30.10:FF:000001">
    <property type="entry name" value="Thioredoxin"/>
    <property type="match status" value="1"/>
</dbReference>
<keyword evidence="3" id="KW-0249">Electron transport</keyword>
<accession>A0A8J4DPC3</accession>
<keyword evidence="4 9" id="KW-1015">Disulfide bond</keyword>
<evidence type="ECO:0000256" key="4">
    <source>
        <dbReference type="ARBA" id="ARBA00023157"/>
    </source>
</evidence>
<evidence type="ECO:0000256" key="9">
    <source>
        <dbReference type="PIRSR" id="PIRSR000077-4"/>
    </source>
</evidence>
<name>A0A8J4DPC3_9ACTN</name>
<evidence type="ECO:0000256" key="8">
    <source>
        <dbReference type="PIRSR" id="PIRSR000077-1"/>
    </source>
</evidence>